<gene>
    <name evidence="2" type="ORF">GNI_082900</name>
</gene>
<dbReference type="Proteomes" id="UP000019763">
    <property type="component" value="Unassembled WGS sequence"/>
</dbReference>
<accession>A0A023B667</accession>
<proteinExistence type="predicted"/>
<feature type="compositionally biased region" description="Basic and acidic residues" evidence="1">
    <location>
        <begin position="92"/>
        <end position="103"/>
    </location>
</feature>
<dbReference type="AlphaFoldDB" id="A0A023B667"/>
<evidence type="ECO:0000256" key="1">
    <source>
        <dbReference type="SAM" id="MobiDB-lite"/>
    </source>
</evidence>
<evidence type="ECO:0000313" key="3">
    <source>
        <dbReference type="Proteomes" id="UP000019763"/>
    </source>
</evidence>
<keyword evidence="3" id="KW-1185">Reference proteome</keyword>
<comment type="caution">
    <text evidence="2">The sequence shown here is derived from an EMBL/GenBank/DDBJ whole genome shotgun (WGS) entry which is preliminary data.</text>
</comment>
<name>A0A023B667_GRENI</name>
<dbReference type="RefSeq" id="XP_011134075.1">
    <property type="nucleotide sequence ID" value="XM_011135773.1"/>
</dbReference>
<evidence type="ECO:0000313" key="2">
    <source>
        <dbReference type="EMBL" id="EZG65537.1"/>
    </source>
</evidence>
<dbReference type="EMBL" id="AFNH02000621">
    <property type="protein sequence ID" value="EZG65537.1"/>
    <property type="molecule type" value="Genomic_DNA"/>
</dbReference>
<reference evidence="2" key="1">
    <citation type="submission" date="2013-12" db="EMBL/GenBank/DDBJ databases">
        <authorList>
            <person name="Omoto C.K."/>
            <person name="Sibley D."/>
            <person name="Venepally P."/>
            <person name="Hadjithomas M."/>
            <person name="Karamycheva S."/>
            <person name="Brunk B."/>
            <person name="Roos D."/>
            <person name="Caler E."/>
            <person name="Lorenzi H."/>
        </authorList>
    </citation>
    <scope>NUCLEOTIDE SEQUENCE</scope>
</reference>
<dbReference type="GeneID" id="22912997"/>
<sequence>MDVTQKILFARDYLGAVFGKDESFQYPLHCSLTGFFSIQASEEPCRKESVLRALRKAVMNFVDAHHRSSCIPRARENSEDSEAADNLTTASDLRREEREEDAGERVYDIEEVVQCAEEGESEEGVFEERVFDAAGTDGTPAGGRRHEGEEDTFYRVCRGPLYEMGPGTMDPRRVFDADAAAYNRRLKWIKVTPDNGLVMPLDSHWFEEEDKLNRLCKGIAHALERECGVPLELKGRRGQRGIQIKRADHVSLLSPKHRSHALTKQQAFAAAQFVDQVISSVSELHWDLVVYEVVEWGPSPDDSHALYEVLRVPHVALQHSHF</sequence>
<feature type="region of interest" description="Disordered" evidence="1">
    <location>
        <begin position="72"/>
        <end position="103"/>
    </location>
</feature>
<dbReference type="VEuPathDB" id="CryptoDB:GNI_082900"/>
<organism evidence="2 3">
    <name type="scientific">Gregarina niphandrodes</name>
    <name type="common">Septate eugregarine</name>
    <dbReference type="NCBI Taxonomy" id="110365"/>
    <lineage>
        <taxon>Eukaryota</taxon>
        <taxon>Sar</taxon>
        <taxon>Alveolata</taxon>
        <taxon>Apicomplexa</taxon>
        <taxon>Conoidasida</taxon>
        <taxon>Gregarinasina</taxon>
        <taxon>Eugregarinorida</taxon>
        <taxon>Gregarinidae</taxon>
        <taxon>Gregarina</taxon>
    </lineage>
</organism>
<protein>
    <submittedName>
        <fullName evidence="2">Uncharacterized protein</fullName>
    </submittedName>
</protein>